<keyword evidence="1" id="KW-0472">Membrane</keyword>
<dbReference type="InterPro" id="IPR036259">
    <property type="entry name" value="MFS_trans_sf"/>
</dbReference>
<dbReference type="EMBL" id="BJHW01000001">
    <property type="protein sequence ID" value="GDY53247.1"/>
    <property type="molecule type" value="Genomic_DNA"/>
</dbReference>
<dbReference type="Gene3D" id="1.20.1250.20">
    <property type="entry name" value="MFS general substrate transporter like domains"/>
    <property type="match status" value="1"/>
</dbReference>
<evidence type="ECO:0000313" key="3">
    <source>
        <dbReference type="Proteomes" id="UP000301309"/>
    </source>
</evidence>
<organism evidence="2 3">
    <name type="scientific">Streptomyces violaceusniger</name>
    <dbReference type="NCBI Taxonomy" id="68280"/>
    <lineage>
        <taxon>Bacteria</taxon>
        <taxon>Bacillati</taxon>
        <taxon>Actinomycetota</taxon>
        <taxon>Actinomycetes</taxon>
        <taxon>Kitasatosporales</taxon>
        <taxon>Streptomycetaceae</taxon>
        <taxon>Streptomyces</taxon>
        <taxon>Streptomyces violaceusniger group</taxon>
    </lineage>
</organism>
<feature type="transmembrane region" description="Helical" evidence="1">
    <location>
        <begin position="84"/>
        <end position="103"/>
    </location>
</feature>
<gene>
    <name evidence="2" type="ORF">SVIO_038700</name>
</gene>
<keyword evidence="3" id="KW-1185">Reference proteome</keyword>
<dbReference type="Proteomes" id="UP000301309">
    <property type="component" value="Unassembled WGS sequence"/>
</dbReference>
<evidence type="ECO:0000256" key="1">
    <source>
        <dbReference type="SAM" id="Phobius"/>
    </source>
</evidence>
<accession>A0A4D4L3I0</accession>
<keyword evidence="1" id="KW-1133">Transmembrane helix</keyword>
<name>A0A4D4L3I0_STRVO</name>
<feature type="transmembrane region" description="Helical" evidence="1">
    <location>
        <begin position="56"/>
        <end position="77"/>
    </location>
</feature>
<protein>
    <recommendedName>
        <fullName evidence="4">Major facilitator superfamily (MFS) profile domain-containing protein</fullName>
    </recommendedName>
</protein>
<dbReference type="SUPFAM" id="SSF103473">
    <property type="entry name" value="MFS general substrate transporter"/>
    <property type="match status" value="1"/>
</dbReference>
<sequence>MSLFVVSGATFALARQSLVLTLLAIVLWGIAFGGAATQLQTAIGEAADENGDVANALLTTSFNLAIFAGGALGAVVVDRIGASVLPLGMIVLALIALVTVGRGRRAAFPAGR</sequence>
<keyword evidence="1" id="KW-0812">Transmembrane</keyword>
<comment type="caution">
    <text evidence="2">The sequence shown here is derived from an EMBL/GenBank/DDBJ whole genome shotgun (WGS) entry which is preliminary data.</text>
</comment>
<evidence type="ECO:0008006" key="4">
    <source>
        <dbReference type="Google" id="ProtNLM"/>
    </source>
</evidence>
<evidence type="ECO:0000313" key="2">
    <source>
        <dbReference type="EMBL" id="GDY53247.1"/>
    </source>
</evidence>
<proteinExistence type="predicted"/>
<dbReference type="AlphaFoldDB" id="A0A4D4L3I0"/>
<reference evidence="2 3" key="1">
    <citation type="journal article" date="2020" name="Int. J. Syst. Evol. Microbiol.">
        <title>Reclassification of Streptomyces castelarensis and Streptomyces sporoclivatus as later heterotypic synonyms of Streptomyces antimycoticus.</title>
        <authorList>
            <person name="Komaki H."/>
            <person name="Tamura T."/>
        </authorList>
    </citation>
    <scope>NUCLEOTIDE SEQUENCE [LARGE SCALE GENOMIC DNA]</scope>
    <source>
        <strain evidence="2 3">NBRC 13459</strain>
    </source>
</reference>